<keyword evidence="3" id="KW-1185">Reference proteome</keyword>
<dbReference type="PANTHER" id="PTHR28307">
    <property type="entry name" value="PROTEIN PAL1"/>
    <property type="match status" value="1"/>
</dbReference>
<dbReference type="GO" id="GO:0005737">
    <property type="term" value="C:cytoplasm"/>
    <property type="evidence" value="ECO:0007669"/>
    <property type="project" value="TreeGrafter"/>
</dbReference>
<dbReference type="Pfam" id="PF08316">
    <property type="entry name" value="Pal1"/>
    <property type="match status" value="1"/>
</dbReference>
<feature type="compositionally biased region" description="Low complexity" evidence="1">
    <location>
        <begin position="14"/>
        <end position="25"/>
    </location>
</feature>
<dbReference type="EMBL" id="JAFIMR010000054">
    <property type="protein sequence ID" value="KAI1854366.1"/>
    <property type="molecule type" value="Genomic_DNA"/>
</dbReference>
<comment type="caution">
    <text evidence="2">The sequence shown here is derived from an EMBL/GenBank/DDBJ whole genome shotgun (WGS) entry which is preliminary data.</text>
</comment>
<dbReference type="PANTHER" id="PTHR28307:SF2">
    <property type="entry name" value="PROTEIN PAL1"/>
    <property type="match status" value="1"/>
</dbReference>
<evidence type="ECO:0000256" key="1">
    <source>
        <dbReference type="SAM" id="MobiDB-lite"/>
    </source>
</evidence>
<feature type="compositionally biased region" description="Pro residues" evidence="1">
    <location>
        <begin position="524"/>
        <end position="541"/>
    </location>
</feature>
<feature type="region of interest" description="Disordered" evidence="1">
    <location>
        <begin position="383"/>
        <end position="541"/>
    </location>
</feature>
<dbReference type="Proteomes" id="UP000829685">
    <property type="component" value="Unassembled WGS sequence"/>
</dbReference>
<evidence type="ECO:0000313" key="3">
    <source>
        <dbReference type="Proteomes" id="UP000829685"/>
    </source>
</evidence>
<accession>A0A9Q0AIL0</accession>
<feature type="compositionally biased region" description="Pro residues" evidence="1">
    <location>
        <begin position="112"/>
        <end position="138"/>
    </location>
</feature>
<feature type="compositionally biased region" description="Basic and acidic residues" evidence="1">
    <location>
        <begin position="192"/>
        <end position="212"/>
    </location>
</feature>
<evidence type="ECO:0000313" key="2">
    <source>
        <dbReference type="EMBL" id="KAI1854366.1"/>
    </source>
</evidence>
<dbReference type="InterPro" id="IPR013226">
    <property type="entry name" value="Pal1"/>
</dbReference>
<feature type="compositionally biased region" description="Polar residues" evidence="1">
    <location>
        <begin position="1"/>
        <end position="13"/>
    </location>
</feature>
<gene>
    <name evidence="2" type="ORF">JX265_012535</name>
</gene>
<sequence length="541" mass="58926">MSADLSSGQSAGRSSGLTLNLSSNNPFRNRAASPNSALTPSSFSPPPPHSPFDDPLPARPVSRNPFFDPSDGTRAQRVQSPASMASANENRKSPTAEELFDNMILDDRPAVKPAPAPSPGPRPDGARGPPPRGPPGGPPRGENMPPRGTRGPPPNHRPTRSQEEALKARRMQQRNGPPGENPQRRMERRPRRNSESSIMDKERPLTEEEKKEKERRRRERERRYREAKEKDKSGSSKPKGKRLDLIDQLDATSIYGTGLFHHDGPFDALNPHRNRKGTRHAPMQAFPKDSVNMSLGGAGPLNAKPDHKALMGRYDEEAFLDYNVAGKDKPGYMEEPQIKKAGDAAVWDPHSRGSILHGDESLGLGTSTFLEGTPAAQTAIQRRQAETAQETLEGGLQRKKSLAQRIRGINRGPRDMNNRGRMTNPDGVYGPRSGDLPTGSSTGERNPFFNEFDKNEEQITVKRQDANPMSPMSPNSPPHGLERRATTDATAAMAPPEPPKAQSGGGGFLTRVKSLKGGRKQRPEPPQAALPPAPPTPGTAV</sequence>
<name>A0A9Q0AIL0_9PEZI</name>
<organism evidence="2 3">
    <name type="scientific">Neoarthrinium moseri</name>
    <dbReference type="NCBI Taxonomy" id="1658444"/>
    <lineage>
        <taxon>Eukaryota</taxon>
        <taxon>Fungi</taxon>
        <taxon>Dikarya</taxon>
        <taxon>Ascomycota</taxon>
        <taxon>Pezizomycotina</taxon>
        <taxon>Sordariomycetes</taxon>
        <taxon>Xylariomycetidae</taxon>
        <taxon>Amphisphaeriales</taxon>
        <taxon>Apiosporaceae</taxon>
        <taxon>Neoarthrinium</taxon>
    </lineage>
</organism>
<protein>
    <recommendedName>
        <fullName evidence="4">Pal1 cell morphology protein</fullName>
    </recommendedName>
</protein>
<reference evidence="2" key="1">
    <citation type="submission" date="2021-03" db="EMBL/GenBank/DDBJ databases">
        <title>Revisited historic fungal species revealed as producer of novel bioactive compounds through whole genome sequencing and comparative genomics.</title>
        <authorList>
            <person name="Vignolle G.A."/>
            <person name="Hochenegger N."/>
            <person name="Mach R.L."/>
            <person name="Mach-Aigner A.R."/>
            <person name="Javad Rahimi M."/>
            <person name="Salim K.A."/>
            <person name="Chan C.M."/>
            <person name="Lim L.B.L."/>
            <person name="Cai F."/>
            <person name="Druzhinina I.S."/>
            <person name="U'Ren J.M."/>
            <person name="Derntl C."/>
        </authorList>
    </citation>
    <scope>NUCLEOTIDE SEQUENCE</scope>
    <source>
        <strain evidence="2">TUCIM 5799</strain>
    </source>
</reference>
<feature type="compositionally biased region" description="Polar residues" evidence="1">
    <location>
        <begin position="76"/>
        <end position="88"/>
    </location>
</feature>
<feature type="compositionally biased region" description="Basic and acidic residues" evidence="1">
    <location>
        <begin position="221"/>
        <end position="234"/>
    </location>
</feature>
<feature type="region of interest" description="Disordered" evidence="1">
    <location>
        <begin position="1"/>
        <end position="245"/>
    </location>
</feature>
<feature type="compositionally biased region" description="Basic and acidic residues" evidence="1">
    <location>
        <begin position="451"/>
        <end position="465"/>
    </location>
</feature>
<evidence type="ECO:0008006" key="4">
    <source>
        <dbReference type="Google" id="ProtNLM"/>
    </source>
</evidence>
<dbReference type="AlphaFoldDB" id="A0A9Q0AIL0"/>
<proteinExistence type="predicted"/>